<dbReference type="InterPro" id="IPR007048">
    <property type="entry name" value="IraD/Gp25-like"/>
</dbReference>
<dbReference type="EMBL" id="CP063849">
    <property type="protein sequence ID" value="QOY87619.1"/>
    <property type="molecule type" value="Genomic_DNA"/>
</dbReference>
<evidence type="ECO:0000313" key="3">
    <source>
        <dbReference type="EMBL" id="QOY87619.1"/>
    </source>
</evidence>
<feature type="region of interest" description="Disordered" evidence="1">
    <location>
        <begin position="1"/>
        <end position="32"/>
    </location>
</feature>
<protein>
    <submittedName>
        <fullName evidence="3">Type VI secretion system baseplate subunit TssE</fullName>
    </submittedName>
</protein>
<dbReference type="Proteomes" id="UP000593892">
    <property type="component" value="Chromosome"/>
</dbReference>
<evidence type="ECO:0000259" key="2">
    <source>
        <dbReference type="Pfam" id="PF04965"/>
    </source>
</evidence>
<sequence>MAERRSRQEILPSLLDRLTDEEPRNRSEGEVSRGQALRDLKASLRRDIEWLLNTRRRITEIPTGSVQLPESLFNYGLPDLTGFALNTERDQAELVSLIEQVIATFEPRLRTVIVSMQPITAAARIIRFQIEGILRVEPGPERIQFDTLLELTSGTYKVEGGPGAQ</sequence>
<dbReference type="PANTHER" id="PTHR38595:SF1">
    <property type="entry name" value="TYPE VI SECRETION SYSTEM COMPONENT TSSE1"/>
    <property type="match status" value="1"/>
</dbReference>
<dbReference type="Gene3D" id="3.10.450.40">
    <property type="match status" value="1"/>
</dbReference>
<dbReference type="InterPro" id="IPR053176">
    <property type="entry name" value="T6SS_TssE1-like"/>
</dbReference>
<feature type="domain" description="IraD/Gp25-like" evidence="2">
    <location>
        <begin position="39"/>
        <end position="138"/>
    </location>
</feature>
<dbReference type="RefSeq" id="WP_194449286.1">
    <property type="nucleotide sequence ID" value="NZ_CP063849.1"/>
</dbReference>
<keyword evidence="4" id="KW-1185">Reference proteome</keyword>
<dbReference type="Pfam" id="PF04965">
    <property type="entry name" value="GPW_gp25"/>
    <property type="match status" value="1"/>
</dbReference>
<proteinExistence type="predicted"/>
<feature type="compositionally biased region" description="Basic and acidic residues" evidence="1">
    <location>
        <begin position="17"/>
        <end position="32"/>
    </location>
</feature>
<dbReference type="KEGG" id="pfer:IRI77_33520"/>
<accession>A0A7S7NQ30</accession>
<dbReference type="SUPFAM" id="SSF160719">
    <property type="entry name" value="gpW/gp25-like"/>
    <property type="match status" value="1"/>
</dbReference>
<reference evidence="3 4" key="1">
    <citation type="submission" date="2020-10" db="EMBL/GenBank/DDBJ databases">
        <title>Complete genome sequence of Paludibaculum fermentans P105T, a facultatively anaerobic acidobacterium capable of dissimilatory Fe(III) reduction.</title>
        <authorList>
            <person name="Dedysh S.N."/>
            <person name="Beletsky A.V."/>
            <person name="Kulichevskaya I.S."/>
            <person name="Mardanov A.V."/>
            <person name="Ravin N.V."/>
        </authorList>
    </citation>
    <scope>NUCLEOTIDE SEQUENCE [LARGE SCALE GENOMIC DNA]</scope>
    <source>
        <strain evidence="3 4">P105</strain>
    </source>
</reference>
<dbReference type="InterPro" id="IPR017737">
    <property type="entry name" value="TssE1-like"/>
</dbReference>
<dbReference type="NCBIfam" id="TIGR03357">
    <property type="entry name" value="VI_zyme"/>
    <property type="match status" value="1"/>
</dbReference>
<evidence type="ECO:0000313" key="4">
    <source>
        <dbReference type="Proteomes" id="UP000593892"/>
    </source>
</evidence>
<name>A0A7S7NQ30_PALFE</name>
<evidence type="ECO:0000256" key="1">
    <source>
        <dbReference type="SAM" id="MobiDB-lite"/>
    </source>
</evidence>
<dbReference type="PANTHER" id="PTHR38595">
    <property type="entry name" value="CYTOPLASMIC PROTEIN-RELATED"/>
    <property type="match status" value="1"/>
</dbReference>
<dbReference type="AlphaFoldDB" id="A0A7S7NQ30"/>
<organism evidence="3 4">
    <name type="scientific">Paludibaculum fermentans</name>
    <dbReference type="NCBI Taxonomy" id="1473598"/>
    <lineage>
        <taxon>Bacteria</taxon>
        <taxon>Pseudomonadati</taxon>
        <taxon>Acidobacteriota</taxon>
        <taxon>Terriglobia</taxon>
        <taxon>Bryobacterales</taxon>
        <taxon>Bryobacteraceae</taxon>
        <taxon>Paludibaculum</taxon>
    </lineage>
</organism>
<gene>
    <name evidence="3" type="primary">tssE</name>
    <name evidence="3" type="ORF">IRI77_33520</name>
</gene>